<dbReference type="GeneID" id="303173279"/>
<dbReference type="EMBL" id="FUHU01000037">
    <property type="protein sequence ID" value="SJM62989.1"/>
    <property type="molecule type" value="Genomic_DNA"/>
</dbReference>
<dbReference type="Proteomes" id="UP000195787">
    <property type="component" value="Unassembled WGS sequence"/>
</dbReference>
<keyword evidence="3" id="KW-1185">Reference proteome</keyword>
<evidence type="ECO:0000313" key="2">
    <source>
        <dbReference type="EMBL" id="SJM62989.1"/>
    </source>
</evidence>
<feature type="domain" description="Elongation factor G-binding protein C-terminal treble-clef zinc-finger" evidence="1">
    <location>
        <begin position="9"/>
        <end position="161"/>
    </location>
</feature>
<dbReference type="InterPro" id="IPR032330">
    <property type="entry name" value="EF-G-binding_C"/>
</dbReference>
<gene>
    <name evidence="2" type="ORF">CZ674_08655</name>
</gene>
<dbReference type="RefSeq" id="WP_086992152.1">
    <property type="nucleotide sequence ID" value="NZ_FUHU01000037.1"/>
</dbReference>
<evidence type="ECO:0000313" key="3">
    <source>
        <dbReference type="Proteomes" id="UP000195787"/>
    </source>
</evidence>
<evidence type="ECO:0000259" key="1">
    <source>
        <dbReference type="Pfam" id="PF16571"/>
    </source>
</evidence>
<dbReference type="AlphaFoldDB" id="A0A1R4G4B9"/>
<dbReference type="OrthoDB" id="4171838at2"/>
<sequence>MQLLTESFIRSSFINASRKEVKDMTLPAGFDELTEADWQAHDVFGWRDPKFARRAYVIIPQLDGDPIGIALKQAESSARARAMCNWCRDVRLPNEVALWSAKRTGDAGRRGNTVATLVCLEFQCSRNVRNDMPPAYEGYDVVAARERRIDELQLRAAGFAEGLLNGG</sequence>
<dbReference type="Pfam" id="PF16571">
    <property type="entry name" value="FBP_C"/>
    <property type="match status" value="1"/>
</dbReference>
<name>A0A1R4G4B9_9MICO</name>
<accession>A0A1R4G4B9</accession>
<reference evidence="2 3" key="1">
    <citation type="submission" date="2017-02" db="EMBL/GenBank/DDBJ databases">
        <authorList>
            <person name="Peterson S.W."/>
        </authorList>
    </citation>
    <scope>NUCLEOTIDE SEQUENCE [LARGE SCALE GENOMIC DNA]</scope>
    <source>
        <strain evidence="2 3">LMG 22410</strain>
    </source>
</reference>
<protein>
    <recommendedName>
        <fullName evidence="1">Elongation factor G-binding protein C-terminal treble-clef zinc-finger domain-containing protein</fullName>
    </recommendedName>
</protein>
<organism evidence="2 3">
    <name type="scientific">Agrococcus casei LMG 22410</name>
    <dbReference type="NCBI Taxonomy" id="1255656"/>
    <lineage>
        <taxon>Bacteria</taxon>
        <taxon>Bacillati</taxon>
        <taxon>Actinomycetota</taxon>
        <taxon>Actinomycetes</taxon>
        <taxon>Micrococcales</taxon>
        <taxon>Microbacteriaceae</taxon>
        <taxon>Agrococcus</taxon>
    </lineage>
</organism>
<proteinExistence type="predicted"/>